<feature type="region of interest" description="Disordered" evidence="1">
    <location>
        <begin position="681"/>
        <end position="760"/>
    </location>
</feature>
<dbReference type="GO" id="GO:0017075">
    <property type="term" value="F:syntaxin-1 binding"/>
    <property type="evidence" value="ECO:0007669"/>
    <property type="project" value="TreeGrafter"/>
</dbReference>
<feature type="compositionally biased region" description="Basic and acidic residues" evidence="1">
    <location>
        <begin position="259"/>
        <end position="274"/>
    </location>
</feature>
<feature type="region of interest" description="Disordered" evidence="1">
    <location>
        <begin position="2688"/>
        <end position="2734"/>
    </location>
</feature>
<organism evidence="3 4">
    <name type="scientific">Crotalus adamanteus</name>
    <name type="common">Eastern diamondback rattlesnake</name>
    <dbReference type="NCBI Taxonomy" id="8729"/>
    <lineage>
        <taxon>Eukaryota</taxon>
        <taxon>Metazoa</taxon>
        <taxon>Chordata</taxon>
        <taxon>Craniata</taxon>
        <taxon>Vertebrata</taxon>
        <taxon>Euteleostomi</taxon>
        <taxon>Lepidosauria</taxon>
        <taxon>Squamata</taxon>
        <taxon>Bifurcata</taxon>
        <taxon>Unidentata</taxon>
        <taxon>Episquamata</taxon>
        <taxon>Toxicofera</taxon>
        <taxon>Serpentes</taxon>
        <taxon>Colubroidea</taxon>
        <taxon>Viperidae</taxon>
        <taxon>Crotalinae</taxon>
        <taxon>Crotalus</taxon>
    </lineage>
</organism>
<dbReference type="Pfam" id="PF00168">
    <property type="entry name" value="C2"/>
    <property type="match status" value="1"/>
</dbReference>
<feature type="region of interest" description="Disordered" evidence="1">
    <location>
        <begin position="1014"/>
        <end position="1110"/>
    </location>
</feature>
<feature type="compositionally biased region" description="Basic and acidic residues" evidence="1">
    <location>
        <begin position="1805"/>
        <end position="1822"/>
    </location>
</feature>
<feature type="compositionally biased region" description="Basic and acidic residues" evidence="1">
    <location>
        <begin position="2515"/>
        <end position="2533"/>
    </location>
</feature>
<dbReference type="InterPro" id="IPR000008">
    <property type="entry name" value="C2_dom"/>
</dbReference>
<dbReference type="EMBL" id="JAOTOJ010000002">
    <property type="protein sequence ID" value="KAK9408716.1"/>
    <property type="molecule type" value="Genomic_DNA"/>
</dbReference>
<feature type="region of interest" description="Disordered" evidence="1">
    <location>
        <begin position="479"/>
        <end position="544"/>
    </location>
</feature>
<feature type="compositionally biased region" description="Polar residues" evidence="1">
    <location>
        <begin position="275"/>
        <end position="288"/>
    </location>
</feature>
<dbReference type="GO" id="GO:0061789">
    <property type="term" value="P:dense core granule priming"/>
    <property type="evidence" value="ECO:0007669"/>
    <property type="project" value="TreeGrafter"/>
</dbReference>
<feature type="compositionally biased region" description="Basic and acidic residues" evidence="1">
    <location>
        <begin position="1653"/>
        <end position="1663"/>
    </location>
</feature>
<feature type="compositionally biased region" description="Polar residues" evidence="1">
    <location>
        <begin position="1630"/>
        <end position="1641"/>
    </location>
</feature>
<feature type="region of interest" description="Disordered" evidence="1">
    <location>
        <begin position="1931"/>
        <end position="1954"/>
    </location>
</feature>
<keyword evidence="4" id="KW-1185">Reference proteome</keyword>
<dbReference type="InterPro" id="IPR035892">
    <property type="entry name" value="C2_domain_sf"/>
</dbReference>
<feature type="region of interest" description="Disordered" evidence="1">
    <location>
        <begin position="2256"/>
        <end position="2589"/>
    </location>
</feature>
<feature type="compositionally biased region" description="Basic and acidic residues" evidence="1">
    <location>
        <begin position="814"/>
        <end position="824"/>
    </location>
</feature>
<feature type="compositionally biased region" description="Basic and acidic residues" evidence="1">
    <location>
        <begin position="480"/>
        <end position="503"/>
    </location>
</feature>
<feature type="compositionally biased region" description="Basic and acidic residues" evidence="1">
    <location>
        <begin position="2573"/>
        <end position="2588"/>
    </location>
</feature>
<feature type="compositionally biased region" description="Basic and acidic residues" evidence="1">
    <location>
        <begin position="1443"/>
        <end position="1453"/>
    </location>
</feature>
<dbReference type="PROSITE" id="PS50004">
    <property type="entry name" value="C2"/>
    <property type="match status" value="1"/>
</dbReference>
<feature type="region of interest" description="Disordered" evidence="1">
    <location>
        <begin position="229"/>
        <end position="288"/>
    </location>
</feature>
<feature type="compositionally biased region" description="Polar residues" evidence="1">
    <location>
        <begin position="1395"/>
        <end position="1413"/>
    </location>
</feature>
<dbReference type="PANTHER" id="PTHR10480:SF8">
    <property type="entry name" value="PROTEIN UNC-13 HOMOLOG B"/>
    <property type="match status" value="1"/>
</dbReference>
<feature type="compositionally biased region" description="Basic and acidic residues" evidence="1">
    <location>
        <begin position="1562"/>
        <end position="1588"/>
    </location>
</feature>
<feature type="compositionally biased region" description="Low complexity" evidence="1">
    <location>
        <begin position="1600"/>
        <end position="1625"/>
    </location>
</feature>
<dbReference type="SUPFAM" id="SSF49562">
    <property type="entry name" value="C2 domain (Calcium/lipid-binding domain, CaLB)"/>
    <property type="match status" value="1"/>
</dbReference>
<feature type="compositionally biased region" description="Low complexity" evidence="1">
    <location>
        <begin position="617"/>
        <end position="631"/>
    </location>
</feature>
<name>A0AAW1C3F6_CROAD</name>
<feature type="region of interest" description="Disordered" evidence="1">
    <location>
        <begin position="2632"/>
        <end position="2672"/>
    </location>
</feature>
<feature type="region of interest" description="Disordered" evidence="1">
    <location>
        <begin position="432"/>
        <end position="460"/>
    </location>
</feature>
<dbReference type="FunFam" id="2.60.40.150:FF:000031">
    <property type="entry name" value="Protein unc-13 homolog B"/>
    <property type="match status" value="1"/>
</dbReference>
<feature type="compositionally biased region" description="Pro residues" evidence="1">
    <location>
        <begin position="1747"/>
        <end position="1760"/>
    </location>
</feature>
<evidence type="ECO:0000259" key="2">
    <source>
        <dbReference type="PROSITE" id="PS50004"/>
    </source>
</evidence>
<feature type="compositionally biased region" description="Basic and acidic residues" evidence="1">
    <location>
        <begin position="2308"/>
        <end position="2319"/>
    </location>
</feature>
<feature type="compositionally biased region" description="Basic and acidic residues" evidence="1">
    <location>
        <begin position="786"/>
        <end position="799"/>
    </location>
</feature>
<feature type="region of interest" description="Disordered" evidence="1">
    <location>
        <begin position="1325"/>
        <end position="1413"/>
    </location>
</feature>
<dbReference type="GO" id="GO:0042734">
    <property type="term" value="C:presynaptic membrane"/>
    <property type="evidence" value="ECO:0007669"/>
    <property type="project" value="TreeGrafter"/>
</dbReference>
<accession>A0AAW1C3F6</accession>
<feature type="region of interest" description="Disordered" evidence="1">
    <location>
        <begin position="327"/>
        <end position="364"/>
    </location>
</feature>
<dbReference type="GO" id="GO:0019992">
    <property type="term" value="F:diacylglycerol binding"/>
    <property type="evidence" value="ECO:0007669"/>
    <property type="project" value="InterPro"/>
</dbReference>
<evidence type="ECO:0000313" key="4">
    <source>
        <dbReference type="Proteomes" id="UP001474421"/>
    </source>
</evidence>
<feature type="compositionally biased region" description="Basic and acidic residues" evidence="1">
    <location>
        <begin position="2283"/>
        <end position="2299"/>
    </location>
</feature>
<dbReference type="GO" id="GO:0035249">
    <property type="term" value="P:synaptic transmission, glutamatergic"/>
    <property type="evidence" value="ECO:0007669"/>
    <property type="project" value="TreeGrafter"/>
</dbReference>
<feature type="compositionally biased region" description="Acidic residues" evidence="1">
    <location>
        <begin position="232"/>
        <end position="242"/>
    </location>
</feature>
<sequence>MGLLHPAPGRRKWAEPPEQALQIKASCGNVPCGRQSAKFPSPSAESGPQCSDEPRCPLAMYRSSLHLSTERRVSGNSSVGAGGPPAGKLKKAKLQGPPDKFNTYVTLKVQNVKSTTVAVRGAQPCWEQDFLFEISRLDLGLIVEVWNKGLIWDTMVGTAWIALETVRQSDEEGPGEWSTLEAEVLMNGQEVCGTKNPTQHQILLDTRFELPFDIPEEEAKYWTKKLKQMNSLEEEEEPSPTEDDQKQLMPPAASQCSSEGHESAVDDRDSDYRSETSASLPPAYCTTSQPNISAHQFRGASRLQQQGVCVEPLRGYASDYQERTGIRRYGSIDSTGSGRTDLESGSHSSQVTSRQLSLESRHSLELSDRSSHKVCVELERPSALSYPAAYDTIDRRRKKKRRDNEECEWRRPQINGRLRLPHETVISASTMKRRTKRDADYDDIDQYSSSPGEVGAQQPGCWDLLPSGKTFLVQSSWFSDGRERSHDPQPGRFAGEDPLHPEEADGFFQPSGDLEELEGSSWSEGLRGSPASDEEGKEEMAQVSRGWYEPTCGSLKEHGAFLPVQAPSEGDLSAVDELQCLVETVSEYLAEKEEEISSWEALPKQESRNQGLPVQVAEETAQAEQAKAALAAEEESDSRGEVLSDFLGVKDTAQSFFSFLTGKVSSGKTLLTSSVEKFVSSAAETADAPARDSSNQPHPDVKVESSPDLGLPEEGPAFLPEQSCGKVAGPPSVSLPETCDGDDKASPAPPVLDCPADDAESQSAFQKTSAAVNSLFGMFGSLKILAEKKEPKRETRKEGTTVVAEPLAASGAEAGEKPGEEGTKPRGYSLETRKEEPAADPTGGLAPPISSSSADVSLNMGFDGTAVPRGPVESPKVPCPSSQLDKADQGIPLEPLAIQPPEDKPQEAVTQPSEQRESPINFFSPLKKCFSLLPLSAPADLLAKEASLGVGKQCKSEDDVRKASPASSRAPFPFPEKLQVSFLSNFNLSDKPQENKEKTGFFSSFLKVAKAENAEAAKEGHLGSNSEGLQASSSKSPPENKEELKGELETDPLGPESGHQDKVVAAGTSQSAEGRRGHSDPSNHDLKGVPGREGAAAVTAASQGGSGLDLVGEKSEAASGVGRVKILDDAQEGFFSGLFRSSLAGSLSFKEGQNAQDSTDSQKDRPPGLLSGLFRFGSGENTSPTFQRRDKFMNVETFSQMFEESAYYQKEKPLDFSGYRLLKPNKVGFSPEEKREGSVEDAPFDLQAHFRMASGGGLKEEFQPKLLDVAPRTSVLESGQTRPPGLQIFKAATRSDLSPVSLAKAQMAEEDKKTTSNKVASWLSSLGGLMGQGSGKGEMLEDTAEKDQGPQSKFPAEEATSGTPPRKKGQPQPKPLPVSTETAPSPPRKRAPLRRSTSQFSQGLTSDPLTQLDSNSKAALGSLAEPENSWVVLGQIAAKAKETLSKSDLKTDSPGEDPPVPIESGFLGFIKMQGSKSPSPPPPTSQPSLVKKESQSKAELPGAPSFFGSIKDFFTKEPAHSPSDTPVPPLSNGQISQELAREPTKGPASEVDVSSESPGADIAEKDLFPKEQAHKKAGEEMGRVKEAPPARTEQAANLHPSPGIGRRSPPPEEGGLLRSLSGLLGDSAARKSSSLNTSQSFLMGKEPQGVQPEKARQPSEEPGFRLPFGLSQAAPPKPQQTASSWDIFSLFPASKKAPGPAPTPAPVQTAKGPETEGLFKIPSAKKGLLDSSSFSLFSWASFRPEEPPAAPDKGPLPKPSPLQGKEEPLLGPSASADAGLGIARKPPVEEKEAISSVRDAVLGKQEARDLQSRASEGAEKAGECALAEQLTDSPSLSDAKEEDQPVQFDPSCEGPEIQKDGTFSPPEVPEQLPQSSTEWDERRVSLPEKEAVPPPEYSGSVCVQTSVAQKTAALHDSGQEVVLEPLQGFGLPSHAGAQQAQGQKPLPTVPLGELDGLKMPEEAASNKSVLESSVEKFSSFFTRIKPTKTFSDFLGCPLPAPDAPGLQKKSASFFGSTFQPSGPSSTFASGTFGFSKGGVEQPPSKASVPWKPPQVDSEVKEATGSVPGKDLLIQEDEASREEGSEGSRSGKQQIKSPGGALLETKARSVLKEDGLLNLAGESSTGTLKMGLEMEADQKLDNCQEPVPNALDTLSSEKSRGSEVGQVDFLTSEEMRDADRCRQDLNKGVAAESAAMLADEADLPTQKQLNLESQTGNLPIGQEGWENTPVLEAKREDNMSQLGLDIVAMSEYAAVKAQAQSDTGPPNGRESIGVEPGAVLNETPDLHHDGVDGIHSRESVPGEEEEEVPPPREKPLEADALRSATDHGPAGSPAAEVSSTTSVFEMLSRSPWPKFGFGSSTSSMKPMGSFFSPPSASKTGAEPGLGSGLSSVSSVLFGGGSEEKVEKAGSIQETVFGRKLDFSLPWQKGPKEKESQKGSEAPLKPSSKPEALSSGPSRLMPNAPQPSCRAEQALIGPKDSEDHLGDPVPESSLPSMEVDSSGEQFLEARTVLAEAEPGRGLEVAGKEQEEDLRAVPDGPPALTLEKEAEDTASVPSPSEQKKDSVACPQAGPRLVEESSPRHPLEHRPGCELITSGPIKSCWRCWAGQFLLCLPTSGSLPPVAVQMNPVDLPSPASSSKFGSSGNVSRGSSQLSEQEQGSPPGSEQEEELPEGGSVALTLRDVQEPLSELAKCQEASREGEEEEAKERGRSQPPGEGEDIPKAAPEPPKSLLDENESPLFAPARAHWIRAITKVRLQFQERASCDYGVEGRKGKTLVWVGINQAKEGTPQFLLFSCRGPCAFREHPLCIQVLLQVLMTILEGFRGYRGLAACRAAKDSSSSHQI</sequence>
<dbReference type="PANTHER" id="PTHR10480">
    <property type="entry name" value="PROTEIN UNC-13 HOMOLOG"/>
    <property type="match status" value="1"/>
</dbReference>
<feature type="compositionally biased region" description="Basic and acidic residues" evidence="1">
    <location>
        <begin position="2694"/>
        <end position="2709"/>
    </location>
</feature>
<proteinExistence type="predicted"/>
<dbReference type="GO" id="GO:0030672">
    <property type="term" value="C:synaptic vesicle membrane"/>
    <property type="evidence" value="ECO:0007669"/>
    <property type="project" value="TreeGrafter"/>
</dbReference>
<reference evidence="3 4" key="1">
    <citation type="journal article" date="2024" name="Proc. Natl. Acad. Sci. U.S.A.">
        <title>The genetic regulatory architecture and epigenomic basis for age-related changes in rattlesnake venom.</title>
        <authorList>
            <person name="Hogan M.P."/>
            <person name="Holding M.L."/>
            <person name="Nystrom G.S."/>
            <person name="Colston T.J."/>
            <person name="Bartlett D.A."/>
            <person name="Mason A.J."/>
            <person name="Ellsworth S.A."/>
            <person name="Rautsaw R.M."/>
            <person name="Lawrence K.C."/>
            <person name="Strickland J.L."/>
            <person name="He B."/>
            <person name="Fraser P."/>
            <person name="Margres M.J."/>
            <person name="Gilbert D.M."/>
            <person name="Gibbs H.L."/>
            <person name="Parkinson C.L."/>
            <person name="Rokyta D.R."/>
        </authorList>
    </citation>
    <scope>NUCLEOTIDE SEQUENCE [LARGE SCALE GENOMIC DNA]</scope>
    <source>
        <strain evidence="3">DRR0105</strain>
    </source>
</reference>
<evidence type="ECO:0000313" key="3">
    <source>
        <dbReference type="EMBL" id="KAK9408716.1"/>
    </source>
</evidence>
<dbReference type="CDD" id="cd08394">
    <property type="entry name" value="C2A_Munc13"/>
    <property type="match status" value="1"/>
</dbReference>
<feature type="domain" description="C2" evidence="2">
    <location>
        <begin position="42"/>
        <end position="178"/>
    </location>
</feature>
<feature type="compositionally biased region" description="Low complexity" evidence="1">
    <location>
        <begin position="519"/>
        <end position="529"/>
    </location>
</feature>
<feature type="compositionally biased region" description="Basic and acidic residues" evidence="1">
    <location>
        <begin position="1038"/>
        <end position="1048"/>
    </location>
</feature>
<feature type="region of interest" description="Disordered" evidence="1">
    <location>
        <begin position="786"/>
        <end position="917"/>
    </location>
</feature>
<dbReference type="GO" id="GO:0031594">
    <property type="term" value="C:neuromuscular junction"/>
    <property type="evidence" value="ECO:0007669"/>
    <property type="project" value="TreeGrafter"/>
</dbReference>
<dbReference type="Gene3D" id="2.60.40.150">
    <property type="entry name" value="C2 domain"/>
    <property type="match status" value="1"/>
</dbReference>
<feature type="region of interest" description="Disordered" evidence="1">
    <location>
        <begin position="2142"/>
        <end position="2170"/>
    </location>
</feature>
<feature type="region of interest" description="Disordered" evidence="1">
    <location>
        <begin position="949"/>
        <end position="974"/>
    </location>
</feature>
<feature type="compositionally biased region" description="Basic and acidic residues" evidence="1">
    <location>
        <begin position="1879"/>
        <end position="1891"/>
    </location>
</feature>
<dbReference type="GO" id="GO:0099525">
    <property type="term" value="P:presynaptic dense core vesicle exocytosis"/>
    <property type="evidence" value="ECO:0007669"/>
    <property type="project" value="TreeGrafter"/>
</dbReference>
<feature type="compositionally biased region" description="Basic and acidic residues" evidence="1">
    <location>
        <begin position="1073"/>
        <end position="1087"/>
    </location>
</feature>
<feature type="region of interest" description="Disordered" evidence="1">
    <location>
        <begin position="2032"/>
        <end position="2103"/>
    </location>
</feature>
<comment type="caution">
    <text evidence="3">The sequence shown here is derived from an EMBL/GenBank/DDBJ whole genome shotgun (WGS) entry which is preliminary data.</text>
</comment>
<dbReference type="SMART" id="SM00239">
    <property type="entry name" value="C2"/>
    <property type="match status" value="1"/>
</dbReference>
<feature type="region of interest" description="Disordered" evidence="1">
    <location>
        <begin position="600"/>
        <end position="640"/>
    </location>
</feature>
<protein>
    <recommendedName>
        <fullName evidence="2">C2 domain-containing protein</fullName>
    </recommendedName>
</protein>
<dbReference type="GO" id="GO:0016081">
    <property type="term" value="P:synaptic vesicle docking"/>
    <property type="evidence" value="ECO:0007669"/>
    <property type="project" value="TreeGrafter"/>
</dbReference>
<dbReference type="InterPro" id="IPR027080">
    <property type="entry name" value="Unc-13"/>
</dbReference>
<feature type="compositionally biased region" description="Low complexity" evidence="1">
    <location>
        <begin position="2632"/>
        <end position="2659"/>
    </location>
</feature>
<evidence type="ECO:0000256" key="1">
    <source>
        <dbReference type="SAM" id="MobiDB-lite"/>
    </source>
</evidence>
<dbReference type="GO" id="GO:0098831">
    <property type="term" value="C:presynaptic active zone cytoplasmic component"/>
    <property type="evidence" value="ECO:0007669"/>
    <property type="project" value="TreeGrafter"/>
</dbReference>
<feature type="compositionally biased region" description="Polar residues" evidence="1">
    <location>
        <begin position="332"/>
        <end position="352"/>
    </location>
</feature>
<gene>
    <name evidence="3" type="ORF">NXF25_007490</name>
</gene>
<feature type="region of interest" description="Disordered" evidence="1">
    <location>
        <begin position="1743"/>
        <end position="1899"/>
    </location>
</feature>
<feature type="compositionally biased region" description="Low complexity" evidence="1">
    <location>
        <begin position="1168"/>
        <end position="1179"/>
    </location>
</feature>
<dbReference type="GO" id="GO:0016082">
    <property type="term" value="P:synaptic vesicle priming"/>
    <property type="evidence" value="ECO:0007669"/>
    <property type="project" value="TreeGrafter"/>
</dbReference>
<dbReference type="GO" id="GO:0043195">
    <property type="term" value="C:terminal bouton"/>
    <property type="evidence" value="ECO:0007669"/>
    <property type="project" value="TreeGrafter"/>
</dbReference>
<dbReference type="Proteomes" id="UP001474421">
    <property type="component" value="Unassembled WGS sequence"/>
</dbReference>
<feature type="region of interest" description="Disordered" evidence="1">
    <location>
        <begin position="69"/>
        <end position="95"/>
    </location>
</feature>
<feature type="region of interest" description="Disordered" evidence="1">
    <location>
        <begin position="1150"/>
        <end position="1187"/>
    </location>
</feature>
<feature type="region of interest" description="Disordered" evidence="1">
    <location>
        <begin position="1443"/>
        <end position="1719"/>
    </location>
</feature>
<dbReference type="GO" id="GO:0005516">
    <property type="term" value="F:calmodulin binding"/>
    <property type="evidence" value="ECO:0007669"/>
    <property type="project" value="TreeGrafter"/>
</dbReference>